<keyword evidence="3 7" id="KW-0378">Hydrolase</keyword>
<feature type="domain" description="AB hydrolase-1" evidence="5">
    <location>
        <begin position="122"/>
        <end position="324"/>
    </location>
</feature>
<evidence type="ECO:0000313" key="8">
    <source>
        <dbReference type="Proteomes" id="UP001482520"/>
    </source>
</evidence>
<feature type="region of interest" description="Disordered" evidence="4">
    <location>
        <begin position="34"/>
        <end position="63"/>
    </location>
</feature>
<dbReference type="PANTHER" id="PTHR43248">
    <property type="entry name" value="2-SUCCINYL-6-HYDROXY-2,4-CYCLOHEXADIENE-1-CARBOXYLATE SYNTHASE"/>
    <property type="match status" value="1"/>
</dbReference>
<dbReference type="Gene3D" id="3.40.50.1820">
    <property type="entry name" value="alpha/beta hydrolase"/>
    <property type="match status" value="1"/>
</dbReference>
<organism evidence="7 8">
    <name type="scientific">Nocardioides kribbensis</name>
    <dbReference type="NCBI Taxonomy" id="305517"/>
    <lineage>
        <taxon>Bacteria</taxon>
        <taxon>Bacillati</taxon>
        <taxon>Actinomycetota</taxon>
        <taxon>Actinomycetes</taxon>
        <taxon>Propionibacteriales</taxon>
        <taxon>Nocardioidaceae</taxon>
        <taxon>Nocardioides</taxon>
    </lineage>
</organism>
<dbReference type="Pfam" id="PF08386">
    <property type="entry name" value="Abhydrolase_4"/>
    <property type="match status" value="1"/>
</dbReference>
<evidence type="ECO:0000256" key="1">
    <source>
        <dbReference type="ARBA" id="ARBA00010088"/>
    </source>
</evidence>
<keyword evidence="8" id="KW-1185">Reference proteome</keyword>
<dbReference type="SUPFAM" id="SSF53474">
    <property type="entry name" value="alpha/beta-Hydrolases"/>
    <property type="match status" value="1"/>
</dbReference>
<dbReference type="Pfam" id="PF00561">
    <property type="entry name" value="Abhydrolase_1"/>
    <property type="match status" value="1"/>
</dbReference>
<dbReference type="EMBL" id="JBEGDP010000027">
    <property type="protein sequence ID" value="MEQ7849063.1"/>
    <property type="molecule type" value="Genomic_DNA"/>
</dbReference>
<dbReference type="InterPro" id="IPR013595">
    <property type="entry name" value="Pept_S33_TAP-like_C"/>
</dbReference>
<proteinExistence type="inferred from homology"/>
<evidence type="ECO:0000259" key="6">
    <source>
        <dbReference type="Pfam" id="PF08386"/>
    </source>
</evidence>
<dbReference type="PANTHER" id="PTHR43248:SF29">
    <property type="entry name" value="TRIPEPTIDYL AMINOPEPTIDASE"/>
    <property type="match status" value="1"/>
</dbReference>
<comment type="caution">
    <text evidence="7">The sequence shown here is derived from an EMBL/GenBank/DDBJ whole genome shotgun (WGS) entry which is preliminary data.</text>
</comment>
<feature type="domain" description="Peptidase S33 tripeptidyl aminopeptidase-like C-terminal" evidence="6">
    <location>
        <begin position="427"/>
        <end position="529"/>
    </location>
</feature>
<sequence length="529" mass="54986">MSPSTTRIVAIVLAVVLVLGAAGVAIGYGLSARDGDDSADGPERAGPAPTSTPSADATEPPDPALAAYYGQSIDWAACEDDDDMECATLTVPVDYAEPDGETIDLRLLRDPADEPGQRVGSLVVNPGGPGSPGTSYAAAGTQAFRQPLLDAFDIVGFDPRGTGGSDPVDCLSDDELDAFLAADPDPDDAAEEQALVEDLDGFFAGCVERSDALVGHVTTVEAARDMDVLRAALGETTLTYLGASYGTKLGATYAELFPQRVGRLLLDGAVDVSLSTRESSLGQARGFETALRAYVEDCVSGDDCPLGGSVEEGLTTITDLLGDIDAQPLPTSDDRELTVGSAFYGVVTPLYVRDYWPLLTQGLEQALDGDGTTLMLLADAYASRDSFSGDYLNNSAEAIYAINCLDDPTALAPEDVPAQYADFEEASPTFGRVFAWGLVGCAGIEVEASEPAPQIDGAGAAPIVVVGTTRDPATPYEWAQALAEQLDSGVLVTRDGDGHTGYNSGNECVDTAVEDYLVEGTVPDDGLEC</sequence>
<gene>
    <name evidence="7" type="ORF">V6R90_17425</name>
</gene>
<keyword evidence="2" id="KW-0732">Signal</keyword>
<name>A0ABV1P2U0_9ACTN</name>
<comment type="similarity">
    <text evidence="1">Belongs to the peptidase S33 family.</text>
</comment>
<evidence type="ECO:0000259" key="5">
    <source>
        <dbReference type="Pfam" id="PF00561"/>
    </source>
</evidence>
<evidence type="ECO:0000256" key="3">
    <source>
        <dbReference type="ARBA" id="ARBA00022801"/>
    </source>
</evidence>
<dbReference type="GO" id="GO:0016787">
    <property type="term" value="F:hydrolase activity"/>
    <property type="evidence" value="ECO:0007669"/>
    <property type="project" value="UniProtKB-KW"/>
</dbReference>
<dbReference type="InterPro" id="IPR029058">
    <property type="entry name" value="AB_hydrolase_fold"/>
</dbReference>
<dbReference type="RefSeq" id="WP_349805414.1">
    <property type="nucleotide sequence ID" value="NZ_JBEGDP010000027.1"/>
</dbReference>
<evidence type="ECO:0000313" key="7">
    <source>
        <dbReference type="EMBL" id="MEQ7849063.1"/>
    </source>
</evidence>
<dbReference type="InterPro" id="IPR051601">
    <property type="entry name" value="Serine_prot/Carboxylest_S33"/>
</dbReference>
<protein>
    <submittedName>
        <fullName evidence="7">Alpha/beta hydrolase</fullName>
    </submittedName>
</protein>
<evidence type="ECO:0000256" key="4">
    <source>
        <dbReference type="SAM" id="MobiDB-lite"/>
    </source>
</evidence>
<dbReference type="InterPro" id="IPR000073">
    <property type="entry name" value="AB_hydrolase_1"/>
</dbReference>
<dbReference type="Proteomes" id="UP001482520">
    <property type="component" value="Unassembled WGS sequence"/>
</dbReference>
<accession>A0ABV1P2U0</accession>
<evidence type="ECO:0000256" key="2">
    <source>
        <dbReference type="ARBA" id="ARBA00022729"/>
    </source>
</evidence>
<reference evidence="7 8" key="1">
    <citation type="submission" date="2024-02" db="EMBL/GenBank/DDBJ databases">
        <title>Full genome sequence of Nocardioides kribbensis.</title>
        <authorList>
            <person name="Poletto B.L."/>
            <person name="Silva G."/>
            <person name="Galante D."/>
            <person name="Campos K.R."/>
            <person name="Santos M.B.N."/>
            <person name="Sacchi C.T."/>
        </authorList>
    </citation>
    <scope>NUCLEOTIDE SEQUENCE [LARGE SCALE GENOMIC DNA]</scope>
    <source>
        <strain evidence="7 8">O4R</strain>
    </source>
</reference>